<accession>A0AAE1Y416</accession>
<reference evidence="1" key="1">
    <citation type="submission" date="2020-06" db="EMBL/GenBank/DDBJ databases">
        <authorList>
            <person name="Li T."/>
            <person name="Hu X."/>
            <person name="Zhang T."/>
            <person name="Song X."/>
            <person name="Zhang H."/>
            <person name="Dai N."/>
            <person name="Sheng W."/>
            <person name="Hou X."/>
            <person name="Wei L."/>
        </authorList>
    </citation>
    <scope>NUCLEOTIDE SEQUENCE</scope>
    <source>
        <strain evidence="1">3651</strain>
        <tissue evidence="1">Leaf</tissue>
    </source>
</reference>
<sequence length="136" mass="15458">MSVFSLPFTKTFEIPLLFCSQIRRATPNLLKNLSDYMITRHLGSPKAPIFFIFTGYIPPNGTKESKDEWSLYFPSTTQRSTRGSPTTTGIGVLGCTDRNMYEGLRSRTITNTRYIDNEVLDILGISDDVEYLFARL</sequence>
<dbReference type="Proteomes" id="UP001293254">
    <property type="component" value="Unassembled WGS sequence"/>
</dbReference>
<reference evidence="1" key="2">
    <citation type="journal article" date="2024" name="Plant">
        <title>Genomic evolution and insights into agronomic trait innovations of Sesamum species.</title>
        <authorList>
            <person name="Miao H."/>
            <person name="Wang L."/>
            <person name="Qu L."/>
            <person name="Liu H."/>
            <person name="Sun Y."/>
            <person name="Le M."/>
            <person name="Wang Q."/>
            <person name="Wei S."/>
            <person name="Zheng Y."/>
            <person name="Lin W."/>
            <person name="Duan Y."/>
            <person name="Cao H."/>
            <person name="Xiong S."/>
            <person name="Wang X."/>
            <person name="Wei L."/>
            <person name="Li C."/>
            <person name="Ma Q."/>
            <person name="Ju M."/>
            <person name="Zhao R."/>
            <person name="Li G."/>
            <person name="Mu C."/>
            <person name="Tian Q."/>
            <person name="Mei H."/>
            <person name="Zhang T."/>
            <person name="Gao T."/>
            <person name="Zhang H."/>
        </authorList>
    </citation>
    <scope>NUCLEOTIDE SEQUENCE</scope>
    <source>
        <strain evidence="1">3651</strain>
    </source>
</reference>
<keyword evidence="2" id="KW-1185">Reference proteome</keyword>
<dbReference type="AlphaFoldDB" id="A0AAE1Y416"/>
<name>A0AAE1Y416_9LAMI</name>
<organism evidence="1 2">
    <name type="scientific">Sesamum alatum</name>
    <dbReference type="NCBI Taxonomy" id="300844"/>
    <lineage>
        <taxon>Eukaryota</taxon>
        <taxon>Viridiplantae</taxon>
        <taxon>Streptophyta</taxon>
        <taxon>Embryophyta</taxon>
        <taxon>Tracheophyta</taxon>
        <taxon>Spermatophyta</taxon>
        <taxon>Magnoliopsida</taxon>
        <taxon>eudicotyledons</taxon>
        <taxon>Gunneridae</taxon>
        <taxon>Pentapetalae</taxon>
        <taxon>asterids</taxon>
        <taxon>lamiids</taxon>
        <taxon>Lamiales</taxon>
        <taxon>Pedaliaceae</taxon>
        <taxon>Sesamum</taxon>
    </lineage>
</organism>
<evidence type="ECO:0000313" key="1">
    <source>
        <dbReference type="EMBL" id="KAK4423097.1"/>
    </source>
</evidence>
<protein>
    <submittedName>
        <fullName evidence="1">Uncharacterized protein</fullName>
    </submittedName>
</protein>
<dbReference type="EMBL" id="JACGWO010000007">
    <property type="protein sequence ID" value="KAK4423097.1"/>
    <property type="molecule type" value="Genomic_DNA"/>
</dbReference>
<proteinExistence type="predicted"/>
<gene>
    <name evidence="1" type="ORF">Salat_1892300</name>
</gene>
<comment type="caution">
    <text evidence="1">The sequence shown here is derived from an EMBL/GenBank/DDBJ whole genome shotgun (WGS) entry which is preliminary data.</text>
</comment>
<evidence type="ECO:0000313" key="2">
    <source>
        <dbReference type="Proteomes" id="UP001293254"/>
    </source>
</evidence>